<keyword evidence="9" id="KW-0472">Membrane</keyword>
<dbReference type="EMBL" id="JACJII010000001">
    <property type="protein sequence ID" value="MBA9004032.1"/>
    <property type="molecule type" value="Genomic_DNA"/>
</dbReference>
<dbReference type="InterPro" id="IPR003593">
    <property type="entry name" value="AAA+_ATPase"/>
</dbReference>
<keyword evidence="3" id="KW-1003">Cell membrane</keyword>
<dbReference type="InterPro" id="IPR051535">
    <property type="entry name" value="Siderophore_ABC-ATPase"/>
</dbReference>
<keyword evidence="4" id="KW-0410">Iron transport</keyword>
<evidence type="ECO:0000256" key="1">
    <source>
        <dbReference type="ARBA" id="ARBA00004202"/>
    </source>
</evidence>
<dbReference type="AlphaFoldDB" id="A0A7W3MY42"/>
<keyword evidence="6 11" id="KW-0067">ATP-binding</keyword>
<dbReference type="Pfam" id="PF00005">
    <property type="entry name" value="ABC_tran"/>
    <property type="match status" value="1"/>
</dbReference>
<evidence type="ECO:0000256" key="4">
    <source>
        <dbReference type="ARBA" id="ARBA00022496"/>
    </source>
</evidence>
<feature type="domain" description="ABC transporter" evidence="10">
    <location>
        <begin position="6"/>
        <end position="242"/>
    </location>
</feature>
<evidence type="ECO:0000256" key="5">
    <source>
        <dbReference type="ARBA" id="ARBA00022741"/>
    </source>
</evidence>
<evidence type="ECO:0000256" key="8">
    <source>
        <dbReference type="ARBA" id="ARBA00023065"/>
    </source>
</evidence>
<evidence type="ECO:0000259" key="10">
    <source>
        <dbReference type="PROSITE" id="PS50893"/>
    </source>
</evidence>
<dbReference type="FunFam" id="3.40.50.300:FF:000134">
    <property type="entry name" value="Iron-enterobactin ABC transporter ATP-binding protein"/>
    <property type="match status" value="1"/>
</dbReference>
<protein>
    <submittedName>
        <fullName evidence="11">Iron complex transport system ATP-binding protein</fullName>
    </submittedName>
</protein>
<gene>
    <name evidence="11" type="ORF">HNR21_002914</name>
</gene>
<dbReference type="Proteomes" id="UP000539313">
    <property type="component" value="Unassembled WGS sequence"/>
</dbReference>
<keyword evidence="8" id="KW-0406">Ion transport</keyword>
<dbReference type="CDD" id="cd03214">
    <property type="entry name" value="ABC_Iron-Siderophores_B12_Hemin"/>
    <property type="match status" value="1"/>
</dbReference>
<name>A0A7W3MY42_9ACTN</name>
<dbReference type="GO" id="GO:0005524">
    <property type="term" value="F:ATP binding"/>
    <property type="evidence" value="ECO:0007669"/>
    <property type="project" value="UniProtKB-KW"/>
</dbReference>
<proteinExistence type="predicted"/>
<accession>A0A7W3MY42</accession>
<evidence type="ECO:0000256" key="7">
    <source>
        <dbReference type="ARBA" id="ARBA00023004"/>
    </source>
</evidence>
<dbReference type="InterPro" id="IPR003439">
    <property type="entry name" value="ABC_transporter-like_ATP-bd"/>
</dbReference>
<evidence type="ECO:0000313" key="11">
    <source>
        <dbReference type="EMBL" id="MBA9004032.1"/>
    </source>
</evidence>
<organism evidence="11 12">
    <name type="scientific">Thermomonospora cellulosilytica</name>
    <dbReference type="NCBI Taxonomy" id="1411118"/>
    <lineage>
        <taxon>Bacteria</taxon>
        <taxon>Bacillati</taxon>
        <taxon>Actinomycetota</taxon>
        <taxon>Actinomycetes</taxon>
        <taxon>Streptosporangiales</taxon>
        <taxon>Thermomonosporaceae</taxon>
        <taxon>Thermomonospora</taxon>
    </lineage>
</organism>
<evidence type="ECO:0000256" key="3">
    <source>
        <dbReference type="ARBA" id="ARBA00022475"/>
    </source>
</evidence>
<comment type="subcellular location">
    <subcellularLocation>
        <location evidence="1">Cell membrane</location>
        <topology evidence="1">Peripheral membrane protein</topology>
    </subcellularLocation>
</comment>
<dbReference type="InterPro" id="IPR027417">
    <property type="entry name" value="P-loop_NTPase"/>
</dbReference>
<dbReference type="RefSeq" id="WP_182705629.1">
    <property type="nucleotide sequence ID" value="NZ_JACJII010000001.1"/>
</dbReference>
<keyword evidence="2" id="KW-0813">Transport</keyword>
<dbReference type="GO" id="GO:0006826">
    <property type="term" value="P:iron ion transport"/>
    <property type="evidence" value="ECO:0007669"/>
    <property type="project" value="UniProtKB-KW"/>
</dbReference>
<keyword evidence="5" id="KW-0547">Nucleotide-binding</keyword>
<dbReference type="GO" id="GO:0016887">
    <property type="term" value="F:ATP hydrolysis activity"/>
    <property type="evidence" value="ECO:0007669"/>
    <property type="project" value="InterPro"/>
</dbReference>
<dbReference type="SUPFAM" id="SSF52540">
    <property type="entry name" value="P-loop containing nucleoside triphosphate hydrolases"/>
    <property type="match status" value="1"/>
</dbReference>
<keyword evidence="7" id="KW-0408">Iron</keyword>
<dbReference type="SMART" id="SM00382">
    <property type="entry name" value="AAA"/>
    <property type="match status" value="1"/>
</dbReference>
<sequence length="279" mass="29657">MNETTLHTEGLRLGYGSRTVVDGVSVRIPPGRITMVVGPNACGKSTFLRGLARLLGPAAGTVYLDGRDIHAMPSRQVATRLGILPQSPVAPEGITVVDLVGRGRHPHQGWFRHWTPADDEAVAAALTATGTLELAGRPVNELSGGQRQRVWIAMALAQRTGILLLDEPTTYLDVGHQIEVLDLLADLNAAEGTTVVAVLHDLNLACRYGDHLIAMKDGRVVAEGPPAEVVSEQLVTELFAMPCRVIDDPVSGTPLVVPMGRHHVLEENGTPASAPSGLR</sequence>
<evidence type="ECO:0000313" key="12">
    <source>
        <dbReference type="Proteomes" id="UP000539313"/>
    </source>
</evidence>
<dbReference type="GO" id="GO:0005886">
    <property type="term" value="C:plasma membrane"/>
    <property type="evidence" value="ECO:0007669"/>
    <property type="project" value="UniProtKB-SubCell"/>
</dbReference>
<dbReference type="PROSITE" id="PS00211">
    <property type="entry name" value="ABC_TRANSPORTER_1"/>
    <property type="match status" value="1"/>
</dbReference>
<evidence type="ECO:0000256" key="2">
    <source>
        <dbReference type="ARBA" id="ARBA00022448"/>
    </source>
</evidence>
<dbReference type="PANTHER" id="PTHR42771:SF2">
    <property type="entry name" value="IRON(3+)-HYDROXAMATE IMPORT ATP-BINDING PROTEIN FHUC"/>
    <property type="match status" value="1"/>
</dbReference>
<dbReference type="PROSITE" id="PS50893">
    <property type="entry name" value="ABC_TRANSPORTER_2"/>
    <property type="match status" value="1"/>
</dbReference>
<comment type="caution">
    <text evidence="11">The sequence shown here is derived from an EMBL/GenBank/DDBJ whole genome shotgun (WGS) entry which is preliminary data.</text>
</comment>
<dbReference type="InterPro" id="IPR017871">
    <property type="entry name" value="ABC_transporter-like_CS"/>
</dbReference>
<dbReference type="Gene3D" id="3.40.50.300">
    <property type="entry name" value="P-loop containing nucleotide triphosphate hydrolases"/>
    <property type="match status" value="1"/>
</dbReference>
<keyword evidence="12" id="KW-1185">Reference proteome</keyword>
<evidence type="ECO:0000256" key="9">
    <source>
        <dbReference type="ARBA" id="ARBA00023136"/>
    </source>
</evidence>
<reference evidence="11 12" key="1">
    <citation type="submission" date="2020-08" db="EMBL/GenBank/DDBJ databases">
        <title>Sequencing the genomes of 1000 actinobacteria strains.</title>
        <authorList>
            <person name="Klenk H.-P."/>
        </authorList>
    </citation>
    <scope>NUCLEOTIDE SEQUENCE [LARGE SCALE GENOMIC DNA]</scope>
    <source>
        <strain evidence="11 12">DSM 45823</strain>
    </source>
</reference>
<dbReference type="PANTHER" id="PTHR42771">
    <property type="entry name" value="IRON(3+)-HYDROXAMATE IMPORT ATP-BINDING PROTEIN FHUC"/>
    <property type="match status" value="1"/>
</dbReference>
<evidence type="ECO:0000256" key="6">
    <source>
        <dbReference type="ARBA" id="ARBA00022840"/>
    </source>
</evidence>